<dbReference type="RefSeq" id="WP_284298186.1">
    <property type="nucleotide sequence ID" value="NZ_BSVA01000001.1"/>
</dbReference>
<protein>
    <submittedName>
        <fullName evidence="1">3-deoxy-D-manno-octulosonic acid transferase</fullName>
    </submittedName>
</protein>
<dbReference type="InterPro" id="IPR024524">
    <property type="entry name" value="DUF3800"/>
</dbReference>
<evidence type="ECO:0000313" key="1">
    <source>
        <dbReference type="EMBL" id="GMA90438.1"/>
    </source>
</evidence>
<sequence length="253" mass="29203">MPGSASLARRNSDYIVYVDESGDHSLTEINPEYPRFVLAFCIYPVDEYVRRVVPAVEQMKFDFFGHDMVVFHEREIRKSLPPFDLLRVGDVRARFMARLDELIALPRFGIVATVIRKHEFRQRVGRDVSPYHVALEFGLERVFLQLQARGQVGRRVFVVFESRGKDEDRELELQFRRIMDSTRMRGMPQTLNFLCVSKQVNSPGLQVADLVARPIGLHDLRPGQPNRAWDVLQSKIVTSSQGEMDGYGMKVYP</sequence>
<dbReference type="Proteomes" id="UP001157069">
    <property type="component" value="Unassembled WGS sequence"/>
</dbReference>
<accession>A0ABQ6JSR0</accession>
<dbReference type="GO" id="GO:0016740">
    <property type="term" value="F:transferase activity"/>
    <property type="evidence" value="ECO:0007669"/>
    <property type="project" value="UniProtKB-KW"/>
</dbReference>
<proteinExistence type="predicted"/>
<dbReference type="Pfam" id="PF12686">
    <property type="entry name" value="DUF3800"/>
    <property type="match status" value="1"/>
</dbReference>
<comment type="caution">
    <text evidence="1">The sequence shown here is derived from an EMBL/GenBank/DDBJ whole genome shotgun (WGS) entry which is preliminary data.</text>
</comment>
<name>A0ABQ6JSR0_9MICO</name>
<reference evidence="2" key="1">
    <citation type="journal article" date="2019" name="Int. J. Syst. Evol. Microbiol.">
        <title>The Global Catalogue of Microorganisms (GCM) 10K type strain sequencing project: providing services to taxonomists for standard genome sequencing and annotation.</title>
        <authorList>
            <consortium name="The Broad Institute Genomics Platform"/>
            <consortium name="The Broad Institute Genome Sequencing Center for Infectious Disease"/>
            <person name="Wu L."/>
            <person name="Ma J."/>
        </authorList>
    </citation>
    <scope>NUCLEOTIDE SEQUENCE [LARGE SCALE GENOMIC DNA]</scope>
    <source>
        <strain evidence="2">NBRC 108755</strain>
    </source>
</reference>
<keyword evidence="1" id="KW-0808">Transferase</keyword>
<dbReference type="EMBL" id="BSVA01000001">
    <property type="protein sequence ID" value="GMA90438.1"/>
    <property type="molecule type" value="Genomic_DNA"/>
</dbReference>
<gene>
    <name evidence="1" type="ORF">GCM10025869_09670</name>
</gene>
<evidence type="ECO:0000313" key="2">
    <source>
        <dbReference type="Proteomes" id="UP001157069"/>
    </source>
</evidence>
<keyword evidence="2" id="KW-1185">Reference proteome</keyword>
<organism evidence="1 2">
    <name type="scientific">Homoserinibacter gongjuensis</name>
    <dbReference type="NCBI Taxonomy" id="1162968"/>
    <lineage>
        <taxon>Bacteria</taxon>
        <taxon>Bacillati</taxon>
        <taxon>Actinomycetota</taxon>
        <taxon>Actinomycetes</taxon>
        <taxon>Micrococcales</taxon>
        <taxon>Microbacteriaceae</taxon>
        <taxon>Homoserinibacter</taxon>
    </lineage>
</organism>